<feature type="compositionally biased region" description="Polar residues" evidence="1">
    <location>
        <begin position="21"/>
        <end position="38"/>
    </location>
</feature>
<feature type="region of interest" description="Disordered" evidence="1">
    <location>
        <begin position="577"/>
        <end position="613"/>
    </location>
</feature>
<comment type="caution">
    <text evidence="2">The sequence shown here is derived from an EMBL/GenBank/DDBJ whole genome shotgun (WGS) entry which is preliminary data.</text>
</comment>
<evidence type="ECO:0000313" key="3">
    <source>
        <dbReference type="Proteomes" id="UP001367676"/>
    </source>
</evidence>
<name>A0AAN9Y1H9_9HEMI</name>
<accession>A0AAN9Y1H9</accession>
<feature type="compositionally biased region" description="Acidic residues" evidence="1">
    <location>
        <begin position="354"/>
        <end position="371"/>
    </location>
</feature>
<feature type="compositionally biased region" description="Basic and acidic residues" evidence="1">
    <location>
        <begin position="336"/>
        <end position="353"/>
    </location>
</feature>
<proteinExistence type="predicted"/>
<feature type="region of interest" description="Disordered" evidence="1">
    <location>
        <begin position="325"/>
        <end position="408"/>
    </location>
</feature>
<protein>
    <submittedName>
        <fullName evidence="2">Uncharacterized protein</fullName>
    </submittedName>
</protein>
<feature type="compositionally biased region" description="Low complexity" evidence="1">
    <location>
        <begin position="325"/>
        <end position="335"/>
    </location>
</feature>
<sequence>MHFLHGERKERRVDALANGDQRWTSASEGAPMNESSGSRCGMAWEVRCGATRRDATASWWSQRKPVRSPRTSSAHRIASRRPVRCERPRPRRGLQKPVFRLSRLADGRTGGETGSKRRGAVLLVHAAAAAADSSLVACVFAAAAAVAADFVAVVCPSARHITCALTVSLSSLSPFSLAVRSSPPFQLSLSHGVVLSSSSVHHIHRVRDSRPDRTFRLMDKGECARTVGQPNGNAAVADSRDRCAPTAQLNERIGDVFSVVRPHCRPMAVRELALLVAALALAAAATRATCADRDPHSAAPHTDCSAQTSRLLDQSDGRAATLVTAATAANATEGAESSRGRRGRADGDQRQLPDAEDELLDEEDEKNDDDGGGGGGGKHDGGGGGHQKKKKKGSKKKKKKKHHHGGFFSLMKKMKKHLPAAMHKMHGPSMFMMGMAHANFHNFVMHALMMSKMALTTVVMMIVREMVFGDKDQPVKYYNFGYDHHRRRRIHHESPYDYKRRRKRRTTLLRRRCRPTALQPPNRPCAVATLGCGQLVPSRPPCDFGRECSVDEGRPSPRRHVAPTIRIVVDDSVVSARGPHTRSCANGRRKNETTSQSGRGWLFRSPQCRRSRR</sequence>
<feature type="region of interest" description="Disordered" evidence="1">
    <location>
        <begin position="1"/>
        <end position="38"/>
    </location>
</feature>
<evidence type="ECO:0000313" key="2">
    <source>
        <dbReference type="EMBL" id="KAK7579583.1"/>
    </source>
</evidence>
<keyword evidence="3" id="KW-1185">Reference proteome</keyword>
<feature type="compositionally biased region" description="Basic and acidic residues" evidence="1">
    <location>
        <begin position="1"/>
        <end position="14"/>
    </location>
</feature>
<evidence type="ECO:0000256" key="1">
    <source>
        <dbReference type="SAM" id="MobiDB-lite"/>
    </source>
</evidence>
<dbReference type="Proteomes" id="UP001367676">
    <property type="component" value="Unassembled WGS sequence"/>
</dbReference>
<feature type="region of interest" description="Disordered" evidence="1">
    <location>
        <begin position="60"/>
        <end position="89"/>
    </location>
</feature>
<organism evidence="2 3">
    <name type="scientific">Parthenolecanium corni</name>
    <dbReference type="NCBI Taxonomy" id="536013"/>
    <lineage>
        <taxon>Eukaryota</taxon>
        <taxon>Metazoa</taxon>
        <taxon>Ecdysozoa</taxon>
        <taxon>Arthropoda</taxon>
        <taxon>Hexapoda</taxon>
        <taxon>Insecta</taxon>
        <taxon>Pterygota</taxon>
        <taxon>Neoptera</taxon>
        <taxon>Paraneoptera</taxon>
        <taxon>Hemiptera</taxon>
        <taxon>Sternorrhyncha</taxon>
        <taxon>Coccoidea</taxon>
        <taxon>Coccidae</taxon>
        <taxon>Parthenolecanium</taxon>
    </lineage>
</organism>
<feature type="compositionally biased region" description="Basic residues" evidence="1">
    <location>
        <begin position="386"/>
        <end position="405"/>
    </location>
</feature>
<dbReference type="AlphaFoldDB" id="A0AAN9Y1H9"/>
<reference evidence="2 3" key="1">
    <citation type="submission" date="2024-03" db="EMBL/GenBank/DDBJ databases">
        <title>Adaptation during the transition from Ophiocordyceps entomopathogen to insect associate is accompanied by gene loss and intensified selection.</title>
        <authorList>
            <person name="Ward C.M."/>
            <person name="Onetto C.A."/>
            <person name="Borneman A.R."/>
        </authorList>
    </citation>
    <scope>NUCLEOTIDE SEQUENCE [LARGE SCALE GENOMIC DNA]</scope>
    <source>
        <strain evidence="2">AWRI1</strain>
        <tissue evidence="2">Single Adult Female</tissue>
    </source>
</reference>
<dbReference type="EMBL" id="JBBCAQ010000034">
    <property type="protein sequence ID" value="KAK7579583.1"/>
    <property type="molecule type" value="Genomic_DNA"/>
</dbReference>
<gene>
    <name evidence="2" type="ORF">V9T40_000212</name>
</gene>